<dbReference type="Proteomes" id="UP000784128">
    <property type="component" value="Unassembled WGS sequence"/>
</dbReference>
<dbReference type="PANTHER" id="PTHR43066">
    <property type="entry name" value="RHOMBOID-RELATED PROTEIN"/>
    <property type="match status" value="1"/>
</dbReference>
<feature type="domain" description="Peptidase S54 rhomboid" evidence="6">
    <location>
        <begin position="145"/>
        <end position="280"/>
    </location>
</feature>
<dbReference type="Gene3D" id="1.20.1540.10">
    <property type="entry name" value="Rhomboid-like"/>
    <property type="match status" value="1"/>
</dbReference>
<keyword evidence="7" id="KW-0378">Hydrolase</keyword>
<dbReference type="PANTHER" id="PTHR43066:SF5">
    <property type="entry name" value="RHOMBOID-LIKE PROTEIN 11, CHLOROPLASTIC-RELATED"/>
    <property type="match status" value="1"/>
</dbReference>
<evidence type="ECO:0000256" key="2">
    <source>
        <dbReference type="ARBA" id="ARBA00022692"/>
    </source>
</evidence>
<keyword evidence="3 5" id="KW-1133">Transmembrane helix</keyword>
<feature type="transmembrane region" description="Helical" evidence="5">
    <location>
        <begin position="210"/>
        <end position="229"/>
    </location>
</feature>
<keyword evidence="8" id="KW-1185">Reference proteome</keyword>
<reference evidence="7 8" key="1">
    <citation type="submission" date="2021-05" db="EMBL/GenBank/DDBJ databases">
        <title>The draft genome of Geobacter chapellei DSM 13688.</title>
        <authorList>
            <person name="Xu Z."/>
            <person name="Masuda Y."/>
            <person name="Itoh H."/>
            <person name="Senoo K."/>
        </authorList>
    </citation>
    <scope>NUCLEOTIDE SEQUENCE [LARGE SCALE GENOMIC DNA]</scope>
    <source>
        <strain evidence="7 8">DSM 13688</strain>
    </source>
</reference>
<name>A0ABS5U881_9BACT</name>
<evidence type="ECO:0000313" key="7">
    <source>
        <dbReference type="EMBL" id="MBT1071882.1"/>
    </source>
</evidence>
<evidence type="ECO:0000259" key="6">
    <source>
        <dbReference type="Pfam" id="PF01694"/>
    </source>
</evidence>
<dbReference type="Pfam" id="PF01694">
    <property type="entry name" value="Rhomboid"/>
    <property type="match status" value="1"/>
</dbReference>
<gene>
    <name evidence="7" type="ORF">KJB30_08815</name>
</gene>
<evidence type="ECO:0000256" key="5">
    <source>
        <dbReference type="SAM" id="Phobius"/>
    </source>
</evidence>
<dbReference type="InterPro" id="IPR022764">
    <property type="entry name" value="Peptidase_S54_rhomboid_dom"/>
</dbReference>
<feature type="transmembrane region" description="Helical" evidence="5">
    <location>
        <begin position="100"/>
        <end position="117"/>
    </location>
</feature>
<keyword evidence="4 5" id="KW-0472">Membrane</keyword>
<keyword evidence="7" id="KW-0645">Protease</keyword>
<evidence type="ECO:0000313" key="8">
    <source>
        <dbReference type="Proteomes" id="UP000784128"/>
    </source>
</evidence>
<dbReference type="RefSeq" id="WP_214298157.1">
    <property type="nucleotide sequence ID" value="NZ_JAHDYS010000007.1"/>
</dbReference>
<accession>A0ABS5U881</accession>
<comment type="caution">
    <text evidence="7">The sequence shown here is derived from an EMBL/GenBank/DDBJ whole genome shotgun (WGS) entry which is preliminary data.</text>
</comment>
<proteinExistence type="predicted"/>
<dbReference type="SUPFAM" id="SSF144091">
    <property type="entry name" value="Rhomboid-like"/>
    <property type="match status" value="1"/>
</dbReference>
<evidence type="ECO:0000256" key="3">
    <source>
        <dbReference type="ARBA" id="ARBA00022989"/>
    </source>
</evidence>
<dbReference type="GO" id="GO:0006508">
    <property type="term" value="P:proteolysis"/>
    <property type="evidence" value="ECO:0007669"/>
    <property type="project" value="UniProtKB-KW"/>
</dbReference>
<feature type="transmembrane region" description="Helical" evidence="5">
    <location>
        <begin position="185"/>
        <end position="204"/>
    </location>
</feature>
<sequence length="318" mass="34611">MENGDEDNVPVEEEWQALPLEYIERGARRNISSRRVNLWALVLEARSIPCRLEPGEQGMERLLVPPHLIRLACTELSLFEKENRNWPPLAPPPRSLKENTLATVSILLLLAIFHNLIQLDLALPGIYSPDWTSLGKASAAAIMDGQWWRVVTALTLHADWLHLSSNLGIGGIFIIFLCRELGSGLAWTLLLASGMLGNLINAMVQQPSHSSVGASTAVFGAVGILGAISLLRYRHQLQRRWLLPVASALALLAVLGTEGKNTDLGAHLFGFAAGTIFGLLTEHLIARKGQPGRMLNGLLALLSAGVVMVAWWLALKAG</sequence>
<feature type="transmembrane region" description="Helical" evidence="5">
    <location>
        <begin position="241"/>
        <end position="258"/>
    </location>
</feature>
<feature type="transmembrane region" description="Helical" evidence="5">
    <location>
        <begin position="297"/>
        <end position="315"/>
    </location>
</feature>
<feature type="transmembrane region" description="Helical" evidence="5">
    <location>
        <begin position="160"/>
        <end position="178"/>
    </location>
</feature>
<protein>
    <submittedName>
        <fullName evidence="7">Rhomboid family intramembrane serine protease</fullName>
    </submittedName>
</protein>
<dbReference type="EMBL" id="JAHDYS010000007">
    <property type="protein sequence ID" value="MBT1071882.1"/>
    <property type="molecule type" value="Genomic_DNA"/>
</dbReference>
<evidence type="ECO:0000256" key="1">
    <source>
        <dbReference type="ARBA" id="ARBA00004141"/>
    </source>
</evidence>
<keyword evidence="2 5" id="KW-0812">Transmembrane</keyword>
<organism evidence="7 8">
    <name type="scientific">Pelotalea chapellei</name>
    <dbReference type="NCBI Taxonomy" id="44671"/>
    <lineage>
        <taxon>Bacteria</taxon>
        <taxon>Pseudomonadati</taxon>
        <taxon>Thermodesulfobacteriota</taxon>
        <taxon>Desulfuromonadia</taxon>
        <taxon>Geobacterales</taxon>
        <taxon>Geobacteraceae</taxon>
        <taxon>Pelotalea</taxon>
    </lineage>
</organism>
<feature type="transmembrane region" description="Helical" evidence="5">
    <location>
        <begin position="264"/>
        <end position="285"/>
    </location>
</feature>
<dbReference type="InterPro" id="IPR035952">
    <property type="entry name" value="Rhomboid-like_sf"/>
</dbReference>
<evidence type="ECO:0000256" key="4">
    <source>
        <dbReference type="ARBA" id="ARBA00023136"/>
    </source>
</evidence>
<dbReference type="GO" id="GO:0008233">
    <property type="term" value="F:peptidase activity"/>
    <property type="evidence" value="ECO:0007669"/>
    <property type="project" value="UniProtKB-KW"/>
</dbReference>
<comment type="subcellular location">
    <subcellularLocation>
        <location evidence="1">Membrane</location>
        <topology evidence="1">Multi-pass membrane protein</topology>
    </subcellularLocation>
</comment>